<name>A0A4Y1S0P2_PRUDU</name>
<protein>
    <recommendedName>
        <fullName evidence="3">Non-haem dioxygenase N-terminal domain-containing protein</fullName>
    </recommendedName>
</protein>
<keyword evidence="2" id="KW-0408">Iron</keyword>
<evidence type="ECO:0000259" key="3">
    <source>
        <dbReference type="Pfam" id="PF14226"/>
    </source>
</evidence>
<evidence type="ECO:0000313" key="4">
    <source>
        <dbReference type="EMBL" id="BBH09708.1"/>
    </source>
</evidence>
<dbReference type="EMBL" id="AP019304">
    <property type="protein sequence ID" value="BBH09708.1"/>
    <property type="molecule type" value="Genomic_DNA"/>
</dbReference>
<keyword evidence="1" id="KW-0479">Metal-binding</keyword>
<dbReference type="SUPFAM" id="SSF51197">
    <property type="entry name" value="Clavaminate synthase-like"/>
    <property type="match status" value="1"/>
</dbReference>
<gene>
    <name evidence="4" type="ORF">Prudu_022281</name>
</gene>
<accession>A0A4Y1S0P2</accession>
<dbReference type="GO" id="GO:0046872">
    <property type="term" value="F:metal ion binding"/>
    <property type="evidence" value="ECO:0007669"/>
    <property type="project" value="UniProtKB-KW"/>
</dbReference>
<feature type="domain" description="Non-haem dioxygenase N-terminal" evidence="3">
    <location>
        <begin position="1"/>
        <end position="83"/>
    </location>
</feature>
<reference evidence="4" key="1">
    <citation type="journal article" date="2019" name="Science">
        <title>Mutation of a bHLH transcription factor allowed almond domestication.</title>
        <authorList>
            <person name="Sanchez-Perez R."/>
            <person name="Pavan S."/>
            <person name="Mazzeo R."/>
            <person name="Moldovan C."/>
            <person name="Aiese Cigliano R."/>
            <person name="Del Cueto J."/>
            <person name="Ricciardi F."/>
            <person name="Lotti C."/>
            <person name="Ricciardi L."/>
            <person name="Dicenta F."/>
            <person name="Lopez-Marques R.L."/>
            <person name="Lindberg Moller B."/>
        </authorList>
    </citation>
    <scope>NUCLEOTIDE SEQUENCE</scope>
</reference>
<dbReference type="InterPro" id="IPR026992">
    <property type="entry name" value="DIOX_N"/>
</dbReference>
<evidence type="ECO:0000256" key="2">
    <source>
        <dbReference type="ARBA" id="ARBA00023004"/>
    </source>
</evidence>
<proteinExistence type="predicted"/>
<dbReference type="InterPro" id="IPR027443">
    <property type="entry name" value="IPNS-like_sf"/>
</dbReference>
<dbReference type="Pfam" id="PF14226">
    <property type="entry name" value="DIOX_N"/>
    <property type="match status" value="1"/>
</dbReference>
<organism evidence="4">
    <name type="scientific">Prunus dulcis</name>
    <name type="common">Almond</name>
    <name type="synonym">Amygdalus dulcis</name>
    <dbReference type="NCBI Taxonomy" id="3755"/>
    <lineage>
        <taxon>Eukaryota</taxon>
        <taxon>Viridiplantae</taxon>
        <taxon>Streptophyta</taxon>
        <taxon>Embryophyta</taxon>
        <taxon>Tracheophyta</taxon>
        <taxon>Spermatophyta</taxon>
        <taxon>Magnoliopsida</taxon>
        <taxon>eudicotyledons</taxon>
        <taxon>Gunneridae</taxon>
        <taxon>Pentapetalae</taxon>
        <taxon>rosids</taxon>
        <taxon>fabids</taxon>
        <taxon>Rosales</taxon>
        <taxon>Rosaceae</taxon>
        <taxon>Amygdaloideae</taxon>
        <taxon>Amygdaleae</taxon>
        <taxon>Prunus</taxon>
    </lineage>
</organism>
<evidence type="ECO:0000256" key="1">
    <source>
        <dbReference type="ARBA" id="ARBA00022723"/>
    </source>
</evidence>
<dbReference type="AlphaFoldDB" id="A0A4Y1S0P2"/>
<sequence length="95" mass="10730">MFVIKEHGVPWSVLQGVRDVVKKFFGLSFEEKKASVGSYVSVDNMGYGRNFVKSEDQPLDWIDRVTMKAAPAGATQGLHVWPQRPANFRRATFIT</sequence>
<dbReference type="Gene3D" id="2.60.120.330">
    <property type="entry name" value="B-lactam Antibiotic, Isopenicillin N Synthase, Chain"/>
    <property type="match status" value="1"/>
</dbReference>